<evidence type="ECO:0000313" key="3">
    <source>
        <dbReference type="Proteomes" id="UP001153269"/>
    </source>
</evidence>
<feature type="compositionally biased region" description="Polar residues" evidence="1">
    <location>
        <begin position="89"/>
        <end position="102"/>
    </location>
</feature>
<evidence type="ECO:0000256" key="1">
    <source>
        <dbReference type="SAM" id="MobiDB-lite"/>
    </source>
</evidence>
<dbReference type="AlphaFoldDB" id="A0A9N7U1A9"/>
<keyword evidence="3" id="KW-1185">Reference proteome</keyword>
<gene>
    <name evidence="2" type="ORF">PLEPLA_LOCUS10598</name>
</gene>
<sequence>MEGIPDCHHFSREKYLQGCIQFYGANRPSMLSQIESEGMQRGTGDQIIPLSQRAAWQRSCISKHLSDGGLDSGTQLGDEEGEIKDEGITNNLVSEDTLQKSQ</sequence>
<reference evidence="2" key="1">
    <citation type="submission" date="2020-03" db="EMBL/GenBank/DDBJ databases">
        <authorList>
            <person name="Weist P."/>
        </authorList>
    </citation>
    <scope>NUCLEOTIDE SEQUENCE</scope>
</reference>
<evidence type="ECO:0000313" key="2">
    <source>
        <dbReference type="EMBL" id="CAB1422680.1"/>
    </source>
</evidence>
<feature type="region of interest" description="Disordered" evidence="1">
    <location>
        <begin position="66"/>
        <end position="102"/>
    </location>
</feature>
<organism evidence="2 3">
    <name type="scientific">Pleuronectes platessa</name>
    <name type="common">European plaice</name>
    <dbReference type="NCBI Taxonomy" id="8262"/>
    <lineage>
        <taxon>Eukaryota</taxon>
        <taxon>Metazoa</taxon>
        <taxon>Chordata</taxon>
        <taxon>Craniata</taxon>
        <taxon>Vertebrata</taxon>
        <taxon>Euteleostomi</taxon>
        <taxon>Actinopterygii</taxon>
        <taxon>Neopterygii</taxon>
        <taxon>Teleostei</taxon>
        <taxon>Neoteleostei</taxon>
        <taxon>Acanthomorphata</taxon>
        <taxon>Carangaria</taxon>
        <taxon>Pleuronectiformes</taxon>
        <taxon>Pleuronectoidei</taxon>
        <taxon>Pleuronectidae</taxon>
        <taxon>Pleuronectes</taxon>
    </lineage>
</organism>
<protein>
    <submittedName>
        <fullName evidence="2">Uncharacterized protein</fullName>
    </submittedName>
</protein>
<dbReference type="EMBL" id="CADEAL010000602">
    <property type="protein sequence ID" value="CAB1422680.1"/>
    <property type="molecule type" value="Genomic_DNA"/>
</dbReference>
<proteinExistence type="predicted"/>
<dbReference type="Proteomes" id="UP001153269">
    <property type="component" value="Unassembled WGS sequence"/>
</dbReference>
<name>A0A9N7U1A9_PLEPL</name>
<accession>A0A9N7U1A9</accession>
<comment type="caution">
    <text evidence="2">The sequence shown here is derived from an EMBL/GenBank/DDBJ whole genome shotgun (WGS) entry which is preliminary data.</text>
</comment>